<dbReference type="AlphaFoldDB" id="A0A392S0T4"/>
<feature type="non-terminal residue" evidence="1">
    <location>
        <position position="54"/>
    </location>
</feature>
<comment type="caution">
    <text evidence="1">The sequence shown here is derived from an EMBL/GenBank/DDBJ whole genome shotgun (WGS) entry which is preliminary data.</text>
</comment>
<evidence type="ECO:0000313" key="2">
    <source>
        <dbReference type="Proteomes" id="UP000265520"/>
    </source>
</evidence>
<sequence>MGYFLHGLKSEIRGKVRSLAAMGEMNRTKLLHVTRAVEKETKGNGSNSYRGPNT</sequence>
<accession>A0A392S0T4</accession>
<name>A0A392S0T4_9FABA</name>
<dbReference type="Proteomes" id="UP000265520">
    <property type="component" value="Unassembled WGS sequence"/>
</dbReference>
<evidence type="ECO:0000313" key="1">
    <source>
        <dbReference type="EMBL" id="MCI42007.1"/>
    </source>
</evidence>
<protein>
    <submittedName>
        <fullName evidence="1">Uncharacterized protein</fullName>
    </submittedName>
</protein>
<reference evidence="1 2" key="1">
    <citation type="journal article" date="2018" name="Front. Plant Sci.">
        <title>Red Clover (Trifolium pratense) and Zigzag Clover (T. medium) - A Picture of Genomic Similarities and Differences.</title>
        <authorList>
            <person name="Dluhosova J."/>
            <person name="Istvanek J."/>
            <person name="Nedelnik J."/>
            <person name="Repkova J."/>
        </authorList>
    </citation>
    <scope>NUCLEOTIDE SEQUENCE [LARGE SCALE GENOMIC DNA]</scope>
    <source>
        <strain evidence="2">cv. 10/8</strain>
        <tissue evidence="1">Leaf</tissue>
    </source>
</reference>
<organism evidence="1 2">
    <name type="scientific">Trifolium medium</name>
    <dbReference type="NCBI Taxonomy" id="97028"/>
    <lineage>
        <taxon>Eukaryota</taxon>
        <taxon>Viridiplantae</taxon>
        <taxon>Streptophyta</taxon>
        <taxon>Embryophyta</taxon>
        <taxon>Tracheophyta</taxon>
        <taxon>Spermatophyta</taxon>
        <taxon>Magnoliopsida</taxon>
        <taxon>eudicotyledons</taxon>
        <taxon>Gunneridae</taxon>
        <taxon>Pentapetalae</taxon>
        <taxon>rosids</taxon>
        <taxon>fabids</taxon>
        <taxon>Fabales</taxon>
        <taxon>Fabaceae</taxon>
        <taxon>Papilionoideae</taxon>
        <taxon>50 kb inversion clade</taxon>
        <taxon>NPAAA clade</taxon>
        <taxon>Hologalegina</taxon>
        <taxon>IRL clade</taxon>
        <taxon>Trifolieae</taxon>
        <taxon>Trifolium</taxon>
    </lineage>
</organism>
<proteinExistence type="predicted"/>
<keyword evidence="2" id="KW-1185">Reference proteome</keyword>
<dbReference type="EMBL" id="LXQA010298977">
    <property type="protein sequence ID" value="MCI42007.1"/>
    <property type="molecule type" value="Genomic_DNA"/>
</dbReference>